<reference evidence="2" key="1">
    <citation type="submission" date="2023-07" db="EMBL/GenBank/DDBJ databases">
        <title>Molecular identification of indigenous halophilic bacteria isolated from red sea cost, biodegradation of synthetic dyes and assessment of degraded metabolite toxicity.</title>
        <authorList>
            <person name="Chaieb K."/>
            <person name="Altayb H.N."/>
        </authorList>
    </citation>
    <scope>NUCLEOTIDE SEQUENCE [LARGE SCALE GENOMIC DNA]</scope>
    <source>
        <strain evidence="2">K20</strain>
    </source>
</reference>
<keyword evidence="2" id="KW-1185">Reference proteome</keyword>
<comment type="caution">
    <text evidence="1">The sequence shown here is derived from an EMBL/GenBank/DDBJ whole genome shotgun (WGS) entry which is preliminary data.</text>
</comment>
<name>A0ABS7YII6_9VIBR</name>
<dbReference type="PROSITE" id="PS51257">
    <property type="entry name" value="PROKAR_LIPOPROTEIN"/>
    <property type="match status" value="1"/>
</dbReference>
<gene>
    <name evidence="1" type="ORF">LDJ79_05170</name>
</gene>
<protein>
    <submittedName>
        <fullName evidence="1">DUF2989 domain-containing protein</fullName>
    </submittedName>
</protein>
<proteinExistence type="predicted"/>
<dbReference type="InterPro" id="IPR021372">
    <property type="entry name" value="DUF2989"/>
</dbReference>
<sequence length="287" mass="33050">MNSIKFAALLLLTASISGCFENRNNTDKLCSENPNLRCERLNIDDGQCRVARTDLIWHRYEVLKNDTVSNKIEEYHYLAKYKKCMELASQIRAIDQTELKRVRFQATQNAAEDQLALIESIRQSKTPQAYYFLWSQIGDRSAQREFLQMEGKPQLETTEMQYALATFYTQRDQKKTVRLLDHALELASNDKVNIDIFKSLASTHQLLNQDEYAYIWAKVSQHYGVQIASAKDLQLLYGFTAAKYGELDNVADKVIDALKKGQYHPSLIKNQLASLQEQPLKDQAQPE</sequence>
<dbReference type="RefSeq" id="WP_225249825.1">
    <property type="nucleotide sequence ID" value="NZ_JAIWIU010000029.1"/>
</dbReference>
<organism evidence="1 2">
    <name type="scientific">Vibrio tritonius</name>
    <dbReference type="NCBI Taxonomy" id="1435069"/>
    <lineage>
        <taxon>Bacteria</taxon>
        <taxon>Pseudomonadati</taxon>
        <taxon>Pseudomonadota</taxon>
        <taxon>Gammaproteobacteria</taxon>
        <taxon>Vibrionales</taxon>
        <taxon>Vibrionaceae</taxon>
        <taxon>Vibrio</taxon>
    </lineage>
</organism>
<evidence type="ECO:0000313" key="1">
    <source>
        <dbReference type="EMBL" id="MCA2015494.1"/>
    </source>
</evidence>
<dbReference type="Proteomes" id="UP001199044">
    <property type="component" value="Unassembled WGS sequence"/>
</dbReference>
<accession>A0ABS7YII6</accession>
<dbReference type="EMBL" id="JAIWIU010000029">
    <property type="protein sequence ID" value="MCA2015494.1"/>
    <property type="molecule type" value="Genomic_DNA"/>
</dbReference>
<evidence type="ECO:0000313" key="2">
    <source>
        <dbReference type="Proteomes" id="UP001199044"/>
    </source>
</evidence>
<dbReference type="Pfam" id="PF11207">
    <property type="entry name" value="DUF2989"/>
    <property type="match status" value="1"/>
</dbReference>